<proteinExistence type="predicted"/>
<dbReference type="PANTHER" id="PTHR19446">
    <property type="entry name" value="REVERSE TRANSCRIPTASES"/>
    <property type="match status" value="1"/>
</dbReference>
<reference evidence="1" key="1">
    <citation type="journal article" date="2022" name="bioRxiv">
        <title>Sequencing and chromosome-scale assembly of the giantPleurodeles waltlgenome.</title>
        <authorList>
            <person name="Brown T."/>
            <person name="Elewa A."/>
            <person name="Iarovenko S."/>
            <person name="Subramanian E."/>
            <person name="Araus A.J."/>
            <person name="Petzold A."/>
            <person name="Susuki M."/>
            <person name="Suzuki K.-i.T."/>
            <person name="Hayashi T."/>
            <person name="Toyoda A."/>
            <person name="Oliveira C."/>
            <person name="Osipova E."/>
            <person name="Leigh N.D."/>
            <person name="Simon A."/>
            <person name="Yun M.H."/>
        </authorList>
    </citation>
    <scope>NUCLEOTIDE SEQUENCE</scope>
    <source>
        <strain evidence="1">20211129_DDA</strain>
        <tissue evidence="1">Liver</tissue>
    </source>
</reference>
<comment type="caution">
    <text evidence="1">The sequence shown here is derived from an EMBL/GenBank/DDBJ whole genome shotgun (WGS) entry which is preliminary data.</text>
</comment>
<organism evidence="1 2">
    <name type="scientific">Pleurodeles waltl</name>
    <name type="common">Iberian ribbed newt</name>
    <dbReference type="NCBI Taxonomy" id="8319"/>
    <lineage>
        <taxon>Eukaryota</taxon>
        <taxon>Metazoa</taxon>
        <taxon>Chordata</taxon>
        <taxon>Craniata</taxon>
        <taxon>Vertebrata</taxon>
        <taxon>Euteleostomi</taxon>
        <taxon>Amphibia</taxon>
        <taxon>Batrachia</taxon>
        <taxon>Caudata</taxon>
        <taxon>Salamandroidea</taxon>
        <taxon>Salamandridae</taxon>
        <taxon>Pleurodelinae</taxon>
        <taxon>Pleurodeles</taxon>
    </lineage>
</organism>
<sequence>MLARVGMSYDSYLLAYMVAMPEFDLVVGLRAGGRALRTSQEVLDLEKPIEMEEIQRALHQLAHNKAPGSDGLPAEYYRAFSVQMLKPYLEMLKEAFGEGRLPESQRKAVIVVLPKPGRDPLDVRSLITVILLTTNCINLCRYYDTSSDVVPGRISGLLCEINQ</sequence>
<gene>
    <name evidence="1" type="ORF">NDU88_004982</name>
</gene>
<dbReference type="Proteomes" id="UP001066276">
    <property type="component" value="Chromosome 10"/>
</dbReference>
<evidence type="ECO:0000313" key="2">
    <source>
        <dbReference type="Proteomes" id="UP001066276"/>
    </source>
</evidence>
<dbReference type="AlphaFoldDB" id="A0AAV7MD83"/>
<accession>A0AAV7MD83</accession>
<name>A0AAV7MD83_PLEWA</name>
<keyword evidence="2" id="KW-1185">Reference proteome</keyword>
<evidence type="ECO:0000313" key="1">
    <source>
        <dbReference type="EMBL" id="KAJ1099888.1"/>
    </source>
</evidence>
<dbReference type="EMBL" id="JANPWB010000014">
    <property type="protein sequence ID" value="KAJ1099888.1"/>
    <property type="molecule type" value="Genomic_DNA"/>
</dbReference>
<protein>
    <submittedName>
        <fullName evidence="1">Uncharacterized protein</fullName>
    </submittedName>
</protein>